<accession>A0A5R9IHT2</accession>
<dbReference type="RefSeq" id="WP_138319770.1">
    <property type="nucleotide sequence ID" value="NZ_VCBC01000008.1"/>
</dbReference>
<name>A0A5R9IHT2_9GAMM</name>
<gene>
    <name evidence="2" type="ORF">FE810_09240</name>
</gene>
<evidence type="ECO:0000313" key="3">
    <source>
        <dbReference type="Proteomes" id="UP000307790"/>
    </source>
</evidence>
<dbReference type="InterPro" id="IPR036291">
    <property type="entry name" value="NAD(P)-bd_dom_sf"/>
</dbReference>
<dbReference type="GO" id="GO:0005737">
    <property type="term" value="C:cytoplasm"/>
    <property type="evidence" value="ECO:0007669"/>
    <property type="project" value="TreeGrafter"/>
</dbReference>
<feature type="domain" description="NAD-dependent epimerase/dehydratase" evidence="1">
    <location>
        <begin position="3"/>
        <end position="218"/>
    </location>
</feature>
<dbReference type="GO" id="GO:0004029">
    <property type="term" value="F:aldehyde dehydrogenase (NAD+) activity"/>
    <property type="evidence" value="ECO:0007669"/>
    <property type="project" value="TreeGrafter"/>
</dbReference>
<comment type="caution">
    <text evidence="2">The sequence shown here is derived from an EMBL/GenBank/DDBJ whole genome shotgun (WGS) entry which is preliminary data.</text>
</comment>
<dbReference type="PANTHER" id="PTHR48079:SF6">
    <property type="entry name" value="NAD(P)-BINDING DOMAIN-CONTAINING PROTEIN-RELATED"/>
    <property type="match status" value="1"/>
</dbReference>
<dbReference type="OrthoDB" id="9801056at2"/>
<dbReference type="AlphaFoldDB" id="A0A5R9IHT2"/>
<dbReference type="Pfam" id="PF01370">
    <property type="entry name" value="Epimerase"/>
    <property type="match status" value="1"/>
</dbReference>
<dbReference type="CDD" id="cd05232">
    <property type="entry name" value="UDP_G4E_4_SDR_e"/>
    <property type="match status" value="1"/>
</dbReference>
<dbReference type="InterPro" id="IPR001509">
    <property type="entry name" value="Epimerase_deHydtase"/>
</dbReference>
<dbReference type="Gene3D" id="3.40.50.720">
    <property type="entry name" value="NAD(P)-binding Rossmann-like Domain"/>
    <property type="match status" value="1"/>
</dbReference>
<evidence type="ECO:0000259" key="1">
    <source>
        <dbReference type="Pfam" id="PF01370"/>
    </source>
</evidence>
<keyword evidence="3" id="KW-1185">Reference proteome</keyword>
<sequence length="313" mass="34577">MEVLLTGASGFLGKHILASTEFTDSSIRAVYRFGSKSEEHLNRYFVDNIDAHTNWLPALKNIDCVIHCAARVHVMSDTKSDPLNAYRQVNTEGTVNLAEQAMRCGVKRFIFISTIKVNGEETGVTPYKASDIANPSDPYGISKYEAEQALLELARRSTMEVVIIRPPLIYGPGVKANFAALAKIVNKGFPLPFGSVIKNKRSMVGITNLVSLIKECTTNKKAANQVFLVSDEVDLSTADFVTNIARALEKKTRLFPVPPWLFKLLGVITGKGQVVSRICGSLQVDIEHTKQTLDWKPVQSVEEGFKEALSKFK</sequence>
<reference evidence="2 3" key="1">
    <citation type="submission" date="2019-05" db="EMBL/GenBank/DDBJ databases">
        <title>Genome sequences of Thalassotalea litorea 1K03283.</title>
        <authorList>
            <person name="Zhang D."/>
        </authorList>
    </citation>
    <scope>NUCLEOTIDE SEQUENCE [LARGE SCALE GENOMIC DNA]</scope>
    <source>
        <strain evidence="2 3">MCCC 1K03283</strain>
    </source>
</reference>
<dbReference type="SUPFAM" id="SSF51735">
    <property type="entry name" value="NAD(P)-binding Rossmann-fold domains"/>
    <property type="match status" value="1"/>
</dbReference>
<proteinExistence type="predicted"/>
<dbReference type="InterPro" id="IPR051783">
    <property type="entry name" value="NAD(P)-dependent_oxidoreduct"/>
</dbReference>
<dbReference type="Proteomes" id="UP000307790">
    <property type="component" value="Unassembled WGS sequence"/>
</dbReference>
<protein>
    <submittedName>
        <fullName evidence="2">SDR family oxidoreductase</fullName>
    </submittedName>
</protein>
<organism evidence="2 3">
    <name type="scientific">Thalassotalea litorea</name>
    <dbReference type="NCBI Taxonomy" id="2020715"/>
    <lineage>
        <taxon>Bacteria</taxon>
        <taxon>Pseudomonadati</taxon>
        <taxon>Pseudomonadota</taxon>
        <taxon>Gammaproteobacteria</taxon>
        <taxon>Alteromonadales</taxon>
        <taxon>Colwelliaceae</taxon>
        <taxon>Thalassotalea</taxon>
    </lineage>
</organism>
<dbReference type="EMBL" id="VCBC01000008">
    <property type="protein sequence ID" value="TLU65100.1"/>
    <property type="molecule type" value="Genomic_DNA"/>
</dbReference>
<dbReference type="PANTHER" id="PTHR48079">
    <property type="entry name" value="PROTEIN YEEZ"/>
    <property type="match status" value="1"/>
</dbReference>
<evidence type="ECO:0000313" key="2">
    <source>
        <dbReference type="EMBL" id="TLU65100.1"/>
    </source>
</evidence>